<feature type="region of interest" description="Disordered" evidence="8">
    <location>
        <begin position="1"/>
        <end position="20"/>
    </location>
</feature>
<organism evidence="10 11">
    <name type="scientific">Actinacidiphila reveromycinica</name>
    <dbReference type="NCBI Taxonomy" id="659352"/>
    <lineage>
        <taxon>Bacteria</taxon>
        <taxon>Bacillati</taxon>
        <taxon>Actinomycetota</taxon>
        <taxon>Actinomycetes</taxon>
        <taxon>Kitasatosporales</taxon>
        <taxon>Streptomycetaceae</taxon>
        <taxon>Actinacidiphila</taxon>
    </lineage>
</organism>
<sequence>MTGSTTPQPAPDSAAGHPEPFGVRLRRAMDTRGPLCVGIDPHAGLLTGWGLPDDPAGLERFALTVVDALGGHTAVFKPQSAFFERFGSRGVAVLEKAVARAREAGALVVMDAKRGDIGSTMAAYAATYFDPASPLFSDALTVSPFLGFGSLRPALDAAEASGGGVFVLALTSNPEGGQVQRAASADGRSVAQVMLDAVAAENAGAAPLGSVGAVVGATLAEAGADLAVGGPLLAPGVGAQGATPADLPALFGPALPNVLPSVSRDVLRHGPDPAALLKSVRAYADQVRAAVRGAVESGGIAGG</sequence>
<protein>
    <recommendedName>
        <fullName evidence="7">Orotidine 5'-phosphate decarboxylase</fullName>
        <ecNumber evidence="7">4.1.1.23</ecNumber>
    </recommendedName>
    <alternativeName>
        <fullName evidence="7">OMP decarboxylase</fullName>
        <shortName evidence="7">OMPDCase</shortName>
        <shortName evidence="7">OMPdecase</shortName>
    </alternativeName>
</protein>
<dbReference type="PROSITE" id="PS00156">
    <property type="entry name" value="OMPDECASE"/>
    <property type="match status" value="1"/>
</dbReference>
<dbReference type="InterPro" id="IPR018089">
    <property type="entry name" value="OMPdecase_AS"/>
</dbReference>
<dbReference type="PANTHER" id="PTHR43375:SF1">
    <property type="entry name" value="OROTIDINE 5'-PHOSPHATE DECARBOXYLASE"/>
    <property type="match status" value="1"/>
</dbReference>
<reference evidence="10 11" key="4">
    <citation type="journal article" date="2020" name="Sci. Rep.">
        <title>beta-carboline chemical signals induce reveromycin production through a LuxR family regulator in Streptomyces sp. SN-593.</title>
        <authorList>
            <person name="Panthee S."/>
            <person name="Kito N."/>
            <person name="Hayashi T."/>
            <person name="Shimizu T."/>
            <person name="Ishikawa J."/>
            <person name="Hamamoto H."/>
            <person name="Osada H."/>
            <person name="Takahashi S."/>
        </authorList>
    </citation>
    <scope>NUCLEOTIDE SEQUENCE [LARGE SCALE GENOMIC DNA]</scope>
    <source>
        <strain evidence="10 11">SN-593</strain>
    </source>
</reference>
<dbReference type="Pfam" id="PF00215">
    <property type="entry name" value="OMPdecase"/>
    <property type="match status" value="1"/>
</dbReference>
<evidence type="ECO:0000256" key="3">
    <source>
        <dbReference type="ARBA" id="ARBA00022793"/>
    </source>
</evidence>
<reference evidence="10 11" key="2">
    <citation type="journal article" date="2011" name="J. Antibiot.">
        <title>Furaquinocins I and J: novel polyketide isoprenoid hybrid compounds from Streptomyces reveromyceticus SN-593.</title>
        <authorList>
            <person name="Panthee S."/>
            <person name="Takahashi S."/>
            <person name="Takagi H."/>
            <person name="Nogawa T."/>
            <person name="Oowada E."/>
            <person name="Uramoto M."/>
            <person name="Osada H."/>
        </authorList>
    </citation>
    <scope>NUCLEOTIDE SEQUENCE [LARGE SCALE GENOMIC DNA]</scope>
    <source>
        <strain evidence="10 11">SN-593</strain>
    </source>
</reference>
<keyword evidence="3 7" id="KW-0210">Decarboxylase</keyword>
<comment type="catalytic activity">
    <reaction evidence="6 7">
        <text>orotidine 5'-phosphate + H(+) = UMP + CO2</text>
        <dbReference type="Rhea" id="RHEA:11596"/>
        <dbReference type="ChEBI" id="CHEBI:15378"/>
        <dbReference type="ChEBI" id="CHEBI:16526"/>
        <dbReference type="ChEBI" id="CHEBI:57538"/>
        <dbReference type="ChEBI" id="CHEBI:57865"/>
        <dbReference type="EC" id="4.1.1.23"/>
    </reaction>
</comment>
<evidence type="ECO:0000256" key="7">
    <source>
        <dbReference type="HAMAP-Rule" id="MF_01215"/>
    </source>
</evidence>
<name>A0A7U3UNW7_9ACTN</name>
<dbReference type="GO" id="GO:0044205">
    <property type="term" value="P:'de novo' UMP biosynthetic process"/>
    <property type="evidence" value="ECO:0007669"/>
    <property type="project" value="UniProtKB-UniRule"/>
</dbReference>
<dbReference type="AlphaFoldDB" id="A0A7U3UNW7"/>
<dbReference type="Gene3D" id="3.20.20.70">
    <property type="entry name" value="Aldolase class I"/>
    <property type="match status" value="1"/>
</dbReference>
<evidence type="ECO:0000256" key="5">
    <source>
        <dbReference type="ARBA" id="ARBA00023239"/>
    </source>
</evidence>
<keyword evidence="11" id="KW-1185">Reference proteome</keyword>
<dbReference type="EC" id="4.1.1.23" evidence="7"/>
<dbReference type="PANTHER" id="PTHR43375">
    <property type="entry name" value="OROTIDINE 5'-PHOSPHATE DECARBOXYLASE"/>
    <property type="match status" value="1"/>
</dbReference>
<dbReference type="GO" id="GO:0006207">
    <property type="term" value="P:'de novo' pyrimidine nucleobase biosynthetic process"/>
    <property type="evidence" value="ECO:0007669"/>
    <property type="project" value="InterPro"/>
</dbReference>
<dbReference type="InterPro" id="IPR011995">
    <property type="entry name" value="OMPdecase_type-2"/>
</dbReference>
<accession>A0A7U3UNW7</accession>
<feature type="domain" description="Orotidine 5'-phosphate decarboxylase" evidence="9">
    <location>
        <begin position="34"/>
        <end position="279"/>
    </location>
</feature>
<dbReference type="Proteomes" id="UP000595703">
    <property type="component" value="Chromosome"/>
</dbReference>
<dbReference type="KEGG" id="arev:RVR_1082"/>
<gene>
    <name evidence="7" type="primary">pyrF</name>
    <name evidence="10" type="ORF">RVR_1082</name>
</gene>
<comment type="pathway">
    <text evidence="1 7">Pyrimidine metabolism; UMP biosynthesis via de novo pathway; UMP from orotate: step 2/2.</text>
</comment>
<proteinExistence type="inferred from homology"/>
<dbReference type="SUPFAM" id="SSF51366">
    <property type="entry name" value="Ribulose-phoshate binding barrel"/>
    <property type="match status" value="1"/>
</dbReference>
<evidence type="ECO:0000256" key="4">
    <source>
        <dbReference type="ARBA" id="ARBA00022975"/>
    </source>
</evidence>
<evidence type="ECO:0000259" key="9">
    <source>
        <dbReference type="SMART" id="SM00934"/>
    </source>
</evidence>
<dbReference type="SMART" id="SM00934">
    <property type="entry name" value="OMPdecase"/>
    <property type="match status" value="1"/>
</dbReference>
<dbReference type="CDD" id="cd04725">
    <property type="entry name" value="OMP_decarboxylase_like"/>
    <property type="match status" value="1"/>
</dbReference>
<dbReference type="HAMAP" id="MF_01215">
    <property type="entry name" value="OMPdecase_type2"/>
    <property type="match status" value="1"/>
</dbReference>
<dbReference type="InterPro" id="IPR001754">
    <property type="entry name" value="OMPdeCOase_dom"/>
</dbReference>
<evidence type="ECO:0000313" key="10">
    <source>
        <dbReference type="EMBL" id="BBA95980.1"/>
    </source>
</evidence>
<evidence type="ECO:0000256" key="6">
    <source>
        <dbReference type="ARBA" id="ARBA00049157"/>
    </source>
</evidence>
<evidence type="ECO:0000256" key="8">
    <source>
        <dbReference type="SAM" id="MobiDB-lite"/>
    </source>
</evidence>
<evidence type="ECO:0000256" key="2">
    <source>
        <dbReference type="ARBA" id="ARBA00008847"/>
    </source>
</evidence>
<dbReference type="GO" id="GO:0004590">
    <property type="term" value="F:orotidine-5'-phosphate decarboxylase activity"/>
    <property type="evidence" value="ECO:0007669"/>
    <property type="project" value="UniProtKB-UniRule"/>
</dbReference>
<dbReference type="InterPro" id="IPR013785">
    <property type="entry name" value="Aldolase_TIM"/>
</dbReference>
<reference evidence="10 11" key="1">
    <citation type="journal article" date="2010" name="J. Bacteriol.">
        <title>Biochemical characterization of a novel indole prenyltransferase from Streptomyces sp. SN-593.</title>
        <authorList>
            <person name="Takahashi S."/>
            <person name="Takagi H."/>
            <person name="Toyoda A."/>
            <person name="Uramoto M."/>
            <person name="Nogawa T."/>
            <person name="Ueki M."/>
            <person name="Sakaki Y."/>
            <person name="Osada H."/>
        </authorList>
    </citation>
    <scope>NUCLEOTIDE SEQUENCE [LARGE SCALE GENOMIC DNA]</scope>
    <source>
        <strain evidence="10 11">SN-593</strain>
    </source>
</reference>
<dbReference type="InterPro" id="IPR011060">
    <property type="entry name" value="RibuloseP-bd_barrel"/>
</dbReference>
<keyword evidence="5 7" id="KW-0456">Lyase</keyword>
<dbReference type="EMBL" id="AP018365">
    <property type="protein sequence ID" value="BBA95980.1"/>
    <property type="molecule type" value="Genomic_DNA"/>
</dbReference>
<evidence type="ECO:0000313" key="11">
    <source>
        <dbReference type="Proteomes" id="UP000595703"/>
    </source>
</evidence>
<comment type="similarity">
    <text evidence="2 7">Belongs to the OMP decarboxylase family. Type 2 subfamily.</text>
</comment>
<dbReference type="UniPathway" id="UPA00070">
    <property type="reaction ID" value="UER00120"/>
</dbReference>
<feature type="active site" description="Proton donor" evidence="7">
    <location>
        <position position="113"/>
    </location>
</feature>
<dbReference type="RefSeq" id="WP_202232480.1">
    <property type="nucleotide sequence ID" value="NZ_AP018365.1"/>
</dbReference>
<keyword evidence="4 7" id="KW-0665">Pyrimidine biosynthesis</keyword>
<dbReference type="NCBIfam" id="TIGR02127">
    <property type="entry name" value="pyrF_sub2"/>
    <property type="match status" value="1"/>
</dbReference>
<reference evidence="10 11" key="3">
    <citation type="journal article" date="2011" name="Nat. Chem. Biol.">
        <title>Reveromycin A biosynthesis uses RevG and RevJ for stereospecific spiroacetal formation.</title>
        <authorList>
            <person name="Takahashi S."/>
            <person name="Toyoda A."/>
            <person name="Sekiyama Y."/>
            <person name="Takagi H."/>
            <person name="Nogawa T."/>
            <person name="Uramoto M."/>
            <person name="Suzuki R."/>
            <person name="Koshino H."/>
            <person name="Kumano T."/>
            <person name="Panthee S."/>
            <person name="Dairi T."/>
            <person name="Ishikawa J."/>
            <person name="Ikeda H."/>
            <person name="Sakaki Y."/>
            <person name="Osada H."/>
        </authorList>
    </citation>
    <scope>NUCLEOTIDE SEQUENCE [LARGE SCALE GENOMIC DNA]</scope>
    <source>
        <strain evidence="10 11">SN-593</strain>
    </source>
</reference>
<evidence type="ECO:0000256" key="1">
    <source>
        <dbReference type="ARBA" id="ARBA00004861"/>
    </source>
</evidence>